<protein>
    <recommendedName>
        <fullName evidence="6">DUF1449 family protein</fullName>
    </recommendedName>
</protein>
<reference evidence="4" key="1">
    <citation type="journal article" date="2014" name="Int. J. Syst. Evol. Microbiol.">
        <title>Complete genome sequence of Corynebacterium casei LMG S-19264T (=DSM 44701T), isolated from a smear-ripened cheese.</title>
        <authorList>
            <consortium name="US DOE Joint Genome Institute (JGI-PGF)"/>
            <person name="Walter F."/>
            <person name="Albersmeier A."/>
            <person name="Kalinowski J."/>
            <person name="Ruckert C."/>
        </authorList>
    </citation>
    <scope>NUCLEOTIDE SEQUENCE</scope>
    <source>
        <strain evidence="4">KCTC 32422</strain>
    </source>
</reference>
<organism evidence="4 5">
    <name type="scientific">Novosphingobium arvoryzae</name>
    <dbReference type="NCBI Taxonomy" id="1256514"/>
    <lineage>
        <taxon>Bacteria</taxon>
        <taxon>Pseudomonadati</taxon>
        <taxon>Pseudomonadota</taxon>
        <taxon>Alphaproteobacteria</taxon>
        <taxon>Sphingomonadales</taxon>
        <taxon>Sphingomonadaceae</taxon>
        <taxon>Novosphingobium</taxon>
    </lineage>
</organism>
<dbReference type="InterPro" id="IPR010840">
    <property type="entry name" value="YqiJ_OB"/>
</dbReference>
<dbReference type="EMBL" id="BMZD01000007">
    <property type="protein sequence ID" value="GHA04335.1"/>
    <property type="molecule type" value="Genomic_DNA"/>
</dbReference>
<feature type="transmembrane region" description="Helical" evidence="1">
    <location>
        <begin position="61"/>
        <end position="86"/>
    </location>
</feature>
<feature type="transmembrane region" description="Helical" evidence="1">
    <location>
        <begin position="17"/>
        <end position="40"/>
    </location>
</feature>
<comment type="caution">
    <text evidence="4">The sequence shown here is derived from an EMBL/GenBank/DDBJ whole genome shotgun (WGS) entry which is preliminary data.</text>
</comment>
<dbReference type="AlphaFoldDB" id="A0A918RNP3"/>
<reference evidence="4" key="2">
    <citation type="submission" date="2020-09" db="EMBL/GenBank/DDBJ databases">
        <authorList>
            <person name="Sun Q."/>
            <person name="Kim S."/>
        </authorList>
    </citation>
    <scope>NUCLEOTIDE SEQUENCE</scope>
    <source>
        <strain evidence="4">KCTC 32422</strain>
    </source>
</reference>
<evidence type="ECO:0000256" key="1">
    <source>
        <dbReference type="SAM" id="Phobius"/>
    </source>
</evidence>
<gene>
    <name evidence="4" type="ORF">GCM10011617_26710</name>
</gene>
<dbReference type="InterPro" id="IPR048376">
    <property type="entry name" value="YqiJ_N"/>
</dbReference>
<accession>A0A918RNP3</accession>
<dbReference type="Pfam" id="PF21001">
    <property type="entry name" value="YqiJ_N"/>
    <property type="match status" value="1"/>
</dbReference>
<name>A0A918RNP3_9SPHN</name>
<dbReference type="RefSeq" id="WP_229822459.1">
    <property type="nucleotide sequence ID" value="NZ_BMZD01000007.1"/>
</dbReference>
<proteinExistence type="predicted"/>
<evidence type="ECO:0000259" key="3">
    <source>
        <dbReference type="Pfam" id="PF21001"/>
    </source>
</evidence>
<feature type="transmembrane region" description="Helical" evidence="1">
    <location>
        <begin position="92"/>
        <end position="116"/>
    </location>
</feature>
<keyword evidence="1" id="KW-0472">Membrane</keyword>
<evidence type="ECO:0000313" key="5">
    <source>
        <dbReference type="Proteomes" id="UP000634139"/>
    </source>
</evidence>
<dbReference type="Pfam" id="PF07290">
    <property type="entry name" value="YqiJ_OB"/>
    <property type="match status" value="1"/>
</dbReference>
<keyword evidence="1" id="KW-0812">Transmembrane</keyword>
<sequence length="215" mass="21763">MKGTKVGDLLAPENTPFAVALALLGLLALVQLVGLGHLLGHGDVDAGGDAPDGHADVGGGLASLLGIGRVPLIVWLSCLLACFALLGLSLQGLVAGIFGAPFGAAPATGAALLAALPANSAVTRLLGLVWPHDETTAVPVDALVGRRGTIAVGTAARGNPARAVVHDLHGQQHNVMVEPHHDGETLAEGTQVLLVRREGEIFYALDGQGPIRLDP</sequence>
<keyword evidence="1" id="KW-1133">Transmembrane helix</keyword>
<feature type="domain" description="Inner membrane protein YqiJ N-terminal" evidence="3">
    <location>
        <begin position="14"/>
        <end position="118"/>
    </location>
</feature>
<evidence type="ECO:0008006" key="6">
    <source>
        <dbReference type="Google" id="ProtNLM"/>
    </source>
</evidence>
<feature type="domain" description="Inner membrane protein YqiJ OB-fold" evidence="2">
    <location>
        <begin position="143"/>
        <end position="204"/>
    </location>
</feature>
<dbReference type="Proteomes" id="UP000634139">
    <property type="component" value="Unassembled WGS sequence"/>
</dbReference>
<evidence type="ECO:0000313" key="4">
    <source>
        <dbReference type="EMBL" id="GHA04335.1"/>
    </source>
</evidence>
<keyword evidence="5" id="KW-1185">Reference proteome</keyword>
<evidence type="ECO:0000259" key="2">
    <source>
        <dbReference type="Pfam" id="PF07290"/>
    </source>
</evidence>